<dbReference type="Pfam" id="PF12490">
    <property type="entry name" value="BCAS3"/>
    <property type="match status" value="1"/>
</dbReference>
<evidence type="ECO:0000313" key="3">
    <source>
        <dbReference type="Proteomes" id="UP001151760"/>
    </source>
</evidence>
<reference evidence="2" key="1">
    <citation type="journal article" date="2022" name="Int. J. Mol. Sci.">
        <title>Draft Genome of Tanacetum Coccineum: Genomic Comparison of Closely Related Tanacetum-Family Plants.</title>
        <authorList>
            <person name="Yamashiro T."/>
            <person name="Shiraishi A."/>
            <person name="Nakayama K."/>
            <person name="Satake H."/>
        </authorList>
    </citation>
    <scope>NUCLEOTIDE SEQUENCE</scope>
</reference>
<organism evidence="2 3">
    <name type="scientific">Tanacetum coccineum</name>
    <dbReference type="NCBI Taxonomy" id="301880"/>
    <lineage>
        <taxon>Eukaryota</taxon>
        <taxon>Viridiplantae</taxon>
        <taxon>Streptophyta</taxon>
        <taxon>Embryophyta</taxon>
        <taxon>Tracheophyta</taxon>
        <taxon>Spermatophyta</taxon>
        <taxon>Magnoliopsida</taxon>
        <taxon>eudicotyledons</taxon>
        <taxon>Gunneridae</taxon>
        <taxon>Pentapetalae</taxon>
        <taxon>asterids</taxon>
        <taxon>campanulids</taxon>
        <taxon>Asterales</taxon>
        <taxon>Asteraceae</taxon>
        <taxon>Asteroideae</taxon>
        <taxon>Anthemideae</taxon>
        <taxon>Anthemidinae</taxon>
        <taxon>Tanacetum</taxon>
    </lineage>
</organism>
<dbReference type="InterPro" id="IPR022175">
    <property type="entry name" value="BCAS3_dom"/>
</dbReference>
<dbReference type="EMBL" id="BQNB010013531">
    <property type="protein sequence ID" value="GJT17116.1"/>
    <property type="molecule type" value="Genomic_DNA"/>
</dbReference>
<name>A0ABQ5BTE2_9ASTR</name>
<protein>
    <recommendedName>
        <fullName evidence="1">BCAS3 domain-containing protein</fullName>
    </recommendedName>
</protein>
<comment type="caution">
    <text evidence="2">The sequence shown here is derived from an EMBL/GenBank/DDBJ whole genome shotgun (WGS) entry which is preliminary data.</text>
</comment>
<gene>
    <name evidence="2" type="ORF">Tco_0875822</name>
</gene>
<evidence type="ECO:0000313" key="2">
    <source>
        <dbReference type="EMBL" id="GJT17116.1"/>
    </source>
</evidence>
<proteinExistence type="predicted"/>
<dbReference type="Proteomes" id="UP001151760">
    <property type="component" value="Unassembled WGS sequence"/>
</dbReference>
<keyword evidence="3" id="KW-1185">Reference proteome</keyword>
<evidence type="ECO:0000259" key="1">
    <source>
        <dbReference type="Pfam" id="PF12490"/>
    </source>
</evidence>
<reference evidence="2" key="2">
    <citation type="submission" date="2022-01" db="EMBL/GenBank/DDBJ databases">
        <authorList>
            <person name="Yamashiro T."/>
            <person name="Shiraishi A."/>
            <person name="Satake H."/>
            <person name="Nakayama K."/>
        </authorList>
    </citation>
    <scope>NUCLEOTIDE SEQUENCE</scope>
</reference>
<accession>A0ABQ5BTE2</accession>
<feature type="domain" description="BCAS3" evidence="1">
    <location>
        <begin position="63"/>
        <end position="100"/>
    </location>
</feature>
<sequence>MLQFVHPSGETLSPGSRCTIFRGPQNGFELRGAVVVDSAIGPRNGFHQAMRPKKIAMVLEMTKSAEKDLELNGTGEETQIENILCHEVDIRRMELLPVYEQFNSIKSGWDDSQNTYGAKVMFPGALEDSRAEATPRKDLWEGTRTSF</sequence>